<keyword evidence="4" id="KW-0378">Hydrolase</keyword>
<keyword evidence="5" id="KW-0862">Zinc</keyword>
<dbReference type="InterPro" id="IPR051013">
    <property type="entry name" value="MBL_superfamily_lactonases"/>
</dbReference>
<dbReference type="GO" id="GO:0016787">
    <property type="term" value="F:hydrolase activity"/>
    <property type="evidence" value="ECO:0007669"/>
    <property type="project" value="UniProtKB-KW"/>
</dbReference>
<comment type="cofactor">
    <cofactor evidence="1">
        <name>Zn(2+)</name>
        <dbReference type="ChEBI" id="CHEBI:29105"/>
    </cofactor>
</comment>
<dbReference type="Pfam" id="PF00753">
    <property type="entry name" value="Lactamase_B"/>
    <property type="match status" value="1"/>
</dbReference>
<dbReference type="Gene3D" id="3.60.15.10">
    <property type="entry name" value="Ribonuclease Z/Hydroxyacylglutathione hydrolase-like"/>
    <property type="match status" value="1"/>
</dbReference>
<dbReference type="PANTHER" id="PTHR42978">
    <property type="entry name" value="QUORUM-QUENCHING LACTONASE YTNP-RELATED-RELATED"/>
    <property type="match status" value="1"/>
</dbReference>
<evidence type="ECO:0000256" key="4">
    <source>
        <dbReference type="ARBA" id="ARBA00022801"/>
    </source>
</evidence>
<comment type="caution">
    <text evidence="8">The sequence shown here is derived from an EMBL/GenBank/DDBJ whole genome shotgun (WGS) entry which is preliminary data.</text>
</comment>
<dbReference type="Proteomes" id="UP000633205">
    <property type="component" value="Unassembled WGS sequence"/>
</dbReference>
<dbReference type="InterPro" id="IPR036866">
    <property type="entry name" value="RibonucZ/Hydroxyglut_hydro"/>
</dbReference>
<organism evidence="8 9">
    <name type="scientific">Microbacterium faecale</name>
    <dbReference type="NCBI Taxonomy" id="1804630"/>
    <lineage>
        <taxon>Bacteria</taxon>
        <taxon>Bacillati</taxon>
        <taxon>Actinomycetota</taxon>
        <taxon>Actinomycetes</taxon>
        <taxon>Micrococcales</taxon>
        <taxon>Microbacteriaceae</taxon>
        <taxon>Microbacterium</taxon>
    </lineage>
</organism>
<dbReference type="CDD" id="cd07729">
    <property type="entry name" value="AHL_lactonase_MBL-fold"/>
    <property type="match status" value="1"/>
</dbReference>
<accession>A0A916Y3P4</accession>
<evidence type="ECO:0000256" key="2">
    <source>
        <dbReference type="ARBA" id="ARBA00007749"/>
    </source>
</evidence>
<name>A0A916Y3P4_9MICO</name>
<proteinExistence type="inferred from homology"/>
<reference evidence="8" key="1">
    <citation type="journal article" date="2014" name="Int. J. Syst. Evol. Microbiol.">
        <title>Complete genome sequence of Corynebacterium casei LMG S-19264T (=DSM 44701T), isolated from a smear-ripened cheese.</title>
        <authorList>
            <consortium name="US DOE Joint Genome Institute (JGI-PGF)"/>
            <person name="Walter F."/>
            <person name="Albersmeier A."/>
            <person name="Kalinowski J."/>
            <person name="Ruckert C."/>
        </authorList>
    </citation>
    <scope>NUCLEOTIDE SEQUENCE</scope>
    <source>
        <strain evidence="8">CGMCC 1.15152</strain>
    </source>
</reference>
<dbReference type="SUPFAM" id="SSF56281">
    <property type="entry name" value="Metallo-hydrolase/oxidoreductase"/>
    <property type="match status" value="1"/>
</dbReference>
<feature type="region of interest" description="Disordered" evidence="6">
    <location>
        <begin position="261"/>
        <end position="284"/>
    </location>
</feature>
<dbReference type="InterPro" id="IPR001279">
    <property type="entry name" value="Metallo-B-lactamas"/>
</dbReference>
<gene>
    <name evidence="8" type="ORF">GCM10010915_05320</name>
</gene>
<comment type="similarity">
    <text evidence="2">Belongs to the metallo-beta-lactamase superfamily.</text>
</comment>
<reference evidence="8" key="2">
    <citation type="submission" date="2020-09" db="EMBL/GenBank/DDBJ databases">
        <authorList>
            <person name="Sun Q."/>
            <person name="Zhou Y."/>
        </authorList>
    </citation>
    <scope>NUCLEOTIDE SEQUENCE</scope>
    <source>
        <strain evidence="8">CGMCC 1.15152</strain>
    </source>
</reference>
<dbReference type="RefSeq" id="WP_188710761.1">
    <property type="nucleotide sequence ID" value="NZ_BMHO01000001.1"/>
</dbReference>
<evidence type="ECO:0000256" key="5">
    <source>
        <dbReference type="ARBA" id="ARBA00022833"/>
    </source>
</evidence>
<keyword evidence="9" id="KW-1185">Reference proteome</keyword>
<evidence type="ECO:0000256" key="1">
    <source>
        <dbReference type="ARBA" id="ARBA00001947"/>
    </source>
</evidence>
<evidence type="ECO:0000256" key="3">
    <source>
        <dbReference type="ARBA" id="ARBA00022723"/>
    </source>
</evidence>
<dbReference type="AlphaFoldDB" id="A0A916Y3P4"/>
<evidence type="ECO:0000313" key="8">
    <source>
        <dbReference type="EMBL" id="GGD28231.1"/>
    </source>
</evidence>
<evidence type="ECO:0000313" key="9">
    <source>
        <dbReference type="Proteomes" id="UP000633205"/>
    </source>
</evidence>
<keyword evidence="3" id="KW-0479">Metal-binding</keyword>
<sequence length="284" mass="31163">MTAADGVYALRYAYRTESFKGEHFHGYAADCHDRWPIDYYTWLIVQGGVPFVFDTGFTRDEAAARGARTYLGSPIELLRELGFSPADVPIVVLSHLHYDHTGHLADYPNARILVQRSELEFWEGPFSHRGAYVHLRPHDDLLALRDLADAGRVELLEGDAEVAPGITVHFVGGHTAGTQVMRVETADGPIVLASDASHFYGNVEDDRPYGAVHQLDRMYAAFDTLHELAGENGVIVPGHDPAVPSRHEPLDDDRIIRLRVEGGADRDAGATAGQRAPSDAAVSE</sequence>
<evidence type="ECO:0000256" key="6">
    <source>
        <dbReference type="SAM" id="MobiDB-lite"/>
    </source>
</evidence>
<dbReference type="PANTHER" id="PTHR42978:SF7">
    <property type="entry name" value="METALLO-HYDROLASE RV2300C-RELATED"/>
    <property type="match status" value="1"/>
</dbReference>
<dbReference type="SMART" id="SM00849">
    <property type="entry name" value="Lactamase_B"/>
    <property type="match status" value="1"/>
</dbReference>
<dbReference type="EMBL" id="BMHO01000001">
    <property type="protein sequence ID" value="GGD28231.1"/>
    <property type="molecule type" value="Genomic_DNA"/>
</dbReference>
<evidence type="ECO:0000259" key="7">
    <source>
        <dbReference type="SMART" id="SM00849"/>
    </source>
</evidence>
<feature type="domain" description="Metallo-beta-lactamase" evidence="7">
    <location>
        <begin position="38"/>
        <end position="239"/>
    </location>
</feature>
<protein>
    <submittedName>
        <fullName evidence="8">MBL fold metallo-hydrolase</fullName>
    </submittedName>
</protein>
<dbReference type="GO" id="GO:0046872">
    <property type="term" value="F:metal ion binding"/>
    <property type="evidence" value="ECO:0007669"/>
    <property type="project" value="UniProtKB-KW"/>
</dbReference>